<feature type="domain" description="Agenet-like" evidence="34">
    <location>
        <begin position="32"/>
        <end position="84"/>
    </location>
</feature>
<dbReference type="GO" id="GO:0005730">
    <property type="term" value="C:nucleolus"/>
    <property type="evidence" value="ECO:0007669"/>
    <property type="project" value="UniProtKB-SubCell"/>
</dbReference>
<dbReference type="GO" id="GO:0051028">
    <property type="term" value="P:mRNA transport"/>
    <property type="evidence" value="ECO:0007669"/>
    <property type="project" value="UniProtKB-KW"/>
</dbReference>
<comment type="similarity">
    <text evidence="10">Belongs to the FMR1 family.</text>
</comment>
<keyword evidence="28" id="KW-0687">Ribonucleoprotein</keyword>
<evidence type="ECO:0000313" key="35">
    <source>
        <dbReference type="EMBL" id="NXW81087.1"/>
    </source>
</evidence>
<evidence type="ECO:0000256" key="4">
    <source>
        <dbReference type="ARBA" id="ARBA00004495"/>
    </source>
</evidence>
<evidence type="ECO:0000256" key="7">
    <source>
        <dbReference type="ARBA" id="ARBA00004584"/>
    </source>
</evidence>
<feature type="compositionally biased region" description="Basic and acidic residues" evidence="33">
    <location>
        <begin position="485"/>
        <end position="495"/>
    </location>
</feature>
<dbReference type="GO" id="GO:0043204">
    <property type="term" value="C:perikaryon"/>
    <property type="evidence" value="ECO:0007669"/>
    <property type="project" value="UniProtKB-SubCell"/>
</dbReference>
<dbReference type="AlphaFoldDB" id="A0A7L4F3N2"/>
<keyword evidence="25" id="KW-0508">mRNA splicing</keyword>
<dbReference type="InterPro" id="IPR004087">
    <property type="entry name" value="KH_dom"/>
</dbReference>
<evidence type="ECO:0000256" key="21">
    <source>
        <dbReference type="ARBA" id="ARBA00022884"/>
    </source>
</evidence>
<dbReference type="PANTHER" id="PTHR10603:SF4">
    <property type="entry name" value="FRAGILE X MESSENGER RIBONUCLEOPROTEIN 1"/>
    <property type="match status" value="1"/>
</dbReference>
<dbReference type="GO" id="GO:0003730">
    <property type="term" value="F:mRNA 3'-UTR binding"/>
    <property type="evidence" value="ECO:0007669"/>
    <property type="project" value="TreeGrafter"/>
</dbReference>
<evidence type="ECO:0000256" key="3">
    <source>
        <dbReference type="ARBA" id="ARBA00004484"/>
    </source>
</evidence>
<evidence type="ECO:0000256" key="16">
    <source>
        <dbReference type="ARBA" id="ARBA00022599"/>
    </source>
</evidence>
<dbReference type="GO" id="GO:0048471">
    <property type="term" value="C:perinuclear region of cytoplasm"/>
    <property type="evidence" value="ECO:0007669"/>
    <property type="project" value="UniProtKB-SubCell"/>
</dbReference>
<dbReference type="CDD" id="cd22509">
    <property type="entry name" value="KH_I_FMR1_rpt2"/>
    <property type="match status" value="1"/>
</dbReference>
<keyword evidence="21 32" id="KW-0694">RNA-binding</keyword>
<dbReference type="InterPro" id="IPR040472">
    <property type="entry name" value="FMRP_KH0"/>
</dbReference>
<evidence type="ECO:0000256" key="30">
    <source>
        <dbReference type="ARBA" id="ARBA00034102"/>
    </source>
</evidence>
<dbReference type="GO" id="GO:0048170">
    <property type="term" value="P:positive regulation of long-term neuronal synaptic plasticity"/>
    <property type="evidence" value="ECO:0007669"/>
    <property type="project" value="TreeGrafter"/>
</dbReference>
<protein>
    <submittedName>
        <fullName evidence="35">FMR1 regulator</fullName>
    </submittedName>
</protein>
<dbReference type="InterPro" id="IPR032196">
    <property type="entry name" value="FMR1_C2"/>
</dbReference>
<dbReference type="Pfam" id="PF12235">
    <property type="entry name" value="FXMRP1_C_core"/>
    <property type="match status" value="1"/>
</dbReference>
<evidence type="ECO:0000256" key="32">
    <source>
        <dbReference type="PROSITE-ProRule" id="PRU00117"/>
    </source>
</evidence>
<dbReference type="GO" id="GO:0048513">
    <property type="term" value="P:animal organ development"/>
    <property type="evidence" value="ECO:0007669"/>
    <property type="project" value="TreeGrafter"/>
</dbReference>
<evidence type="ECO:0000256" key="28">
    <source>
        <dbReference type="ARBA" id="ARBA00023274"/>
    </source>
</evidence>
<dbReference type="InterPro" id="IPR040148">
    <property type="entry name" value="FMR1"/>
</dbReference>
<organism evidence="35 36">
    <name type="scientific">Hirundo rustica</name>
    <name type="common">Barn swallow</name>
    <dbReference type="NCBI Taxonomy" id="43150"/>
    <lineage>
        <taxon>Eukaryota</taxon>
        <taxon>Metazoa</taxon>
        <taxon>Chordata</taxon>
        <taxon>Craniata</taxon>
        <taxon>Vertebrata</taxon>
        <taxon>Euteleostomi</taxon>
        <taxon>Archelosauria</taxon>
        <taxon>Archosauria</taxon>
        <taxon>Dinosauria</taxon>
        <taxon>Saurischia</taxon>
        <taxon>Theropoda</taxon>
        <taxon>Coelurosauria</taxon>
        <taxon>Aves</taxon>
        <taxon>Neognathae</taxon>
        <taxon>Neoaves</taxon>
        <taxon>Telluraves</taxon>
        <taxon>Australaves</taxon>
        <taxon>Passeriformes</taxon>
        <taxon>Sylvioidea</taxon>
        <taxon>Hirundinidae</taxon>
        <taxon>Hirundo</taxon>
    </lineage>
</organism>
<evidence type="ECO:0000256" key="18">
    <source>
        <dbReference type="ARBA" id="ARBA00022737"/>
    </source>
</evidence>
<evidence type="ECO:0000256" key="10">
    <source>
        <dbReference type="ARBA" id="ARBA00006633"/>
    </source>
</evidence>
<name>A0A7L4F3N2_HIRRU</name>
<dbReference type="PROSITE" id="PS51641">
    <property type="entry name" value="AGENET_LIKE"/>
    <property type="match status" value="2"/>
</dbReference>
<evidence type="ECO:0000256" key="22">
    <source>
        <dbReference type="ARBA" id="ARBA00022902"/>
    </source>
</evidence>
<dbReference type="Pfam" id="PF05641">
    <property type="entry name" value="Agenet"/>
    <property type="match status" value="1"/>
</dbReference>
<dbReference type="Proteomes" id="UP000585317">
    <property type="component" value="Unassembled WGS sequence"/>
</dbReference>
<dbReference type="GO" id="GO:0045182">
    <property type="term" value="F:translation regulator activity"/>
    <property type="evidence" value="ECO:0007669"/>
    <property type="project" value="TreeGrafter"/>
</dbReference>
<feature type="non-terminal residue" evidence="35">
    <location>
        <position position="1"/>
    </location>
</feature>
<keyword evidence="24" id="KW-0472">Membrane</keyword>
<dbReference type="PROSITE" id="PS50084">
    <property type="entry name" value="KH_TYPE_1"/>
    <property type="match status" value="2"/>
</dbReference>
<keyword evidence="11" id="KW-0813">Transport</keyword>
<evidence type="ECO:0000256" key="9">
    <source>
        <dbReference type="ARBA" id="ARBA00004624"/>
    </source>
</evidence>
<keyword evidence="26" id="KW-0539">Nucleus</keyword>
<evidence type="ECO:0000256" key="12">
    <source>
        <dbReference type="ARBA" id="ARBA00022454"/>
    </source>
</evidence>
<dbReference type="GO" id="GO:0032433">
    <property type="term" value="C:filopodium tip"/>
    <property type="evidence" value="ECO:0007669"/>
    <property type="project" value="UniProtKB-SubCell"/>
</dbReference>
<evidence type="ECO:0000256" key="2">
    <source>
        <dbReference type="ARBA" id="ARBA00004279"/>
    </source>
</evidence>
<dbReference type="Gene3D" id="3.30.1370.10">
    <property type="entry name" value="K Homology domain, type 1"/>
    <property type="match status" value="3"/>
</dbReference>
<dbReference type="Gene3D" id="2.30.30.140">
    <property type="match status" value="1"/>
</dbReference>
<dbReference type="CDD" id="cd20474">
    <property type="entry name" value="Tudor_Agenet_FMR1_rpt2"/>
    <property type="match status" value="1"/>
</dbReference>
<dbReference type="FunFam" id="3.30.1370.10:FF:000004">
    <property type="entry name" value="Fragile X mental retardation 1, isoform CRA_e"/>
    <property type="match status" value="1"/>
</dbReference>
<keyword evidence="16" id="KW-0771">Synaptosome</keyword>
<keyword evidence="20" id="KW-0810">Translation regulation</keyword>
<evidence type="ECO:0000256" key="5">
    <source>
        <dbReference type="ARBA" id="ARBA00004552"/>
    </source>
</evidence>
<dbReference type="Pfam" id="PF16098">
    <property type="entry name" value="FXMR_C2"/>
    <property type="match status" value="2"/>
</dbReference>
<dbReference type="InterPro" id="IPR047436">
    <property type="entry name" value="Tudor_Agenet_FMR1_rpt2"/>
</dbReference>
<dbReference type="GO" id="GO:0045727">
    <property type="term" value="P:positive regulation of translation"/>
    <property type="evidence" value="ECO:0007669"/>
    <property type="project" value="TreeGrafter"/>
</dbReference>
<feature type="domain" description="Agenet-like" evidence="34">
    <location>
        <begin position="1"/>
        <end position="19"/>
    </location>
</feature>
<evidence type="ECO:0000256" key="31">
    <source>
        <dbReference type="ARBA" id="ARBA00034111"/>
    </source>
</evidence>
<dbReference type="GO" id="GO:1990904">
    <property type="term" value="C:ribonucleoprotein complex"/>
    <property type="evidence" value="ECO:0007669"/>
    <property type="project" value="UniProtKB-KW"/>
</dbReference>
<evidence type="ECO:0000256" key="33">
    <source>
        <dbReference type="SAM" id="MobiDB-lite"/>
    </source>
</evidence>
<dbReference type="GO" id="GO:0000775">
    <property type="term" value="C:chromosome, centromeric region"/>
    <property type="evidence" value="ECO:0007669"/>
    <property type="project" value="UniProtKB-SubCell"/>
</dbReference>
<dbReference type="InterPro" id="IPR004088">
    <property type="entry name" value="KH_dom_type_1"/>
</dbReference>
<evidence type="ECO:0000256" key="19">
    <source>
        <dbReference type="ARBA" id="ARBA00022816"/>
    </source>
</evidence>
<dbReference type="GO" id="GO:0006397">
    <property type="term" value="P:mRNA processing"/>
    <property type="evidence" value="ECO:0007669"/>
    <property type="project" value="UniProtKB-KW"/>
</dbReference>
<dbReference type="GO" id="GO:0010494">
    <property type="term" value="C:cytoplasmic stress granule"/>
    <property type="evidence" value="ECO:0007669"/>
    <property type="project" value="UniProtKB-SubCell"/>
</dbReference>
<keyword evidence="27" id="KW-0966">Cell projection</keyword>
<dbReference type="InterPro" id="IPR008395">
    <property type="entry name" value="Agenet-like_dom"/>
</dbReference>
<dbReference type="PANTHER" id="PTHR10603">
    <property type="entry name" value="FRAGILE X MENTAL RETARDATION SYNDROME-RELATED PROTEIN"/>
    <property type="match status" value="1"/>
</dbReference>
<evidence type="ECO:0000256" key="11">
    <source>
        <dbReference type="ARBA" id="ARBA00022448"/>
    </source>
</evidence>
<evidence type="ECO:0000256" key="1">
    <source>
        <dbReference type="ARBA" id="ARBA00004210"/>
    </source>
</evidence>
<dbReference type="Pfam" id="PF00013">
    <property type="entry name" value="KH_1"/>
    <property type="match status" value="2"/>
</dbReference>
<keyword evidence="14" id="KW-0963">Cytoplasm</keyword>
<comment type="caution">
    <text evidence="35">The sequence shown here is derived from an EMBL/GenBank/DDBJ whole genome shotgun (WGS) entry which is preliminary data.</text>
</comment>
<evidence type="ECO:0000256" key="29">
    <source>
        <dbReference type="ARBA" id="ARBA00023328"/>
    </source>
</evidence>
<dbReference type="FunFam" id="2.30.30.140:FF:000001">
    <property type="entry name" value="Fragile X mental retardation 1, isoform CRA_e"/>
    <property type="match status" value="1"/>
</dbReference>
<evidence type="ECO:0000256" key="15">
    <source>
        <dbReference type="ARBA" id="ARBA00022491"/>
    </source>
</evidence>
<dbReference type="SUPFAM" id="SSF54791">
    <property type="entry name" value="Eukaryotic type KH-domain (KH-domain type I)"/>
    <property type="match status" value="2"/>
</dbReference>
<evidence type="ECO:0000256" key="13">
    <source>
        <dbReference type="ARBA" id="ARBA00022475"/>
    </source>
</evidence>
<accession>A0A7L4F3N2</accession>
<dbReference type="InterPro" id="IPR047440">
    <property type="entry name" value="KH_I_FMR1_rpt2"/>
</dbReference>
<dbReference type="InterPro" id="IPR036612">
    <property type="entry name" value="KH_dom_type_1_sf"/>
</dbReference>
<keyword evidence="12" id="KW-0158">Chromosome</keyword>
<sequence length="576" mass="64932">FVCSWQPERQIPFHDVRFPPPAGYNKDINESDEVEVYSRANEKEPCCWWLAKVRMIKGEFYVIEYAACDATYNEIVTIERLRSVNPNKPATKDTFHKIKLAVPEDLRQMCAKESAHKDFKKAVGAFSVTYDSENHQLIILSINDVTTKRANMLIDMHFRSLRTKLSLILRNEEASKQLESSRQLASRFHEQFVVREDLMGLAIGTHGANIQQARKVPGVTAIDLDEDTCTFHIYGEDQDAVKKARSYLEFAEDVIQVPRNLVGKVIGKNGKLIQEIVDKSGVVRVRIEAENDKNIPQEEVALKGINIISKRVLLLLQAGESQKGKRATTYSCREYVWPFFSFFFSMSFLPVKLSIHTSGMVPFVFVGTKDSITNATVLLDYHLNYLKEVDQLRLERLQIDEQLRQIGATSRPPPNRTDKDKGYMTDDGPGLGRGSRPYRNRGHSRRGPGYASGTNSEASNASETESDHRDELSDWSAAPAEEERDNYLRRGDGRRRGGSTRGQGGRGRGGFKGNDEQSRTDNRQRNSREAKGRTADGSLENTSSEGSRLRAGKERNPKKEKTDGADAQQPLVNGVP</sequence>
<comment type="subcellular location">
    <subcellularLocation>
        <location evidence="2">Cell projection</location>
        <location evidence="2">Dendrite</location>
    </subcellularLocation>
    <subcellularLocation>
        <location evidence="5">Cell projection</location>
        <location evidence="5">Dendritic spine</location>
    </subcellularLocation>
    <subcellularLocation>
        <location evidence="4">Cell projection</location>
        <location evidence="4">Filopodium tip</location>
    </subcellularLocation>
    <subcellularLocation>
        <location evidence="9">Cell projection</location>
        <location evidence="9">Growth cone</location>
    </subcellularLocation>
    <subcellularLocation>
        <location evidence="7">Chromosome</location>
        <location evidence="7">Centromere</location>
    </subcellularLocation>
    <subcellularLocation>
        <location evidence="1">Cytoplasm</location>
        <location evidence="1">Stress granule</location>
    </subcellularLocation>
    <subcellularLocation>
        <location evidence="6">Cytoplasm</location>
        <location evidence="6">Perinuclear region</location>
    </subcellularLocation>
    <subcellularLocation>
        <location evidence="8">Nucleus</location>
        <location evidence="8">Nucleolus</location>
    </subcellularLocation>
    <subcellularLocation>
        <location evidence="3">Perikaryon</location>
    </subcellularLocation>
    <subcellularLocation>
        <location evidence="31">Presynaptic cell membrane</location>
    </subcellularLocation>
    <subcellularLocation>
        <location evidence="30">Synapse</location>
        <location evidence="30">Synaptosome</location>
    </subcellularLocation>
</comment>
<feature type="region of interest" description="Disordered" evidence="33">
    <location>
        <begin position="404"/>
        <end position="576"/>
    </location>
</feature>
<keyword evidence="15" id="KW-0678">Repressor</keyword>
<feature type="compositionally biased region" description="Low complexity" evidence="33">
    <location>
        <begin position="454"/>
        <end position="463"/>
    </location>
</feature>
<dbReference type="GO" id="GO:0030426">
    <property type="term" value="C:growth cone"/>
    <property type="evidence" value="ECO:0007669"/>
    <property type="project" value="UniProtKB-SubCell"/>
</dbReference>
<feature type="compositionally biased region" description="Basic and acidic residues" evidence="33">
    <location>
        <begin position="547"/>
        <end position="564"/>
    </location>
</feature>
<evidence type="ECO:0000259" key="34">
    <source>
        <dbReference type="PROSITE" id="PS51641"/>
    </source>
</evidence>
<evidence type="ECO:0000256" key="20">
    <source>
        <dbReference type="ARBA" id="ARBA00022845"/>
    </source>
</evidence>
<evidence type="ECO:0000256" key="26">
    <source>
        <dbReference type="ARBA" id="ARBA00023242"/>
    </source>
</evidence>
<feature type="non-terminal residue" evidence="35">
    <location>
        <position position="576"/>
    </location>
</feature>
<feature type="compositionally biased region" description="Basic and acidic residues" evidence="33">
    <location>
        <begin position="513"/>
        <end position="534"/>
    </location>
</feature>
<evidence type="ECO:0000256" key="17">
    <source>
        <dbReference type="ARBA" id="ARBA00022664"/>
    </source>
</evidence>
<proteinExistence type="inferred from homology"/>
<evidence type="ECO:0000256" key="14">
    <source>
        <dbReference type="ARBA" id="ARBA00022490"/>
    </source>
</evidence>
<evidence type="ECO:0000256" key="8">
    <source>
        <dbReference type="ARBA" id="ARBA00004604"/>
    </source>
</evidence>
<evidence type="ECO:0000313" key="36">
    <source>
        <dbReference type="Proteomes" id="UP000585317"/>
    </source>
</evidence>
<dbReference type="Pfam" id="PF17904">
    <property type="entry name" value="KH_9"/>
    <property type="match status" value="1"/>
</dbReference>
<dbReference type="InterPro" id="IPR041560">
    <property type="entry name" value="Tudor_FRM1"/>
</dbReference>
<evidence type="ECO:0000256" key="25">
    <source>
        <dbReference type="ARBA" id="ARBA00023187"/>
    </source>
</evidence>
<dbReference type="InterPro" id="IPR022034">
    <property type="entry name" value="FMR1-like_C_core"/>
</dbReference>
<evidence type="ECO:0000256" key="24">
    <source>
        <dbReference type="ARBA" id="ARBA00023136"/>
    </source>
</evidence>
<feature type="compositionally biased region" description="Basic residues" evidence="33">
    <location>
        <begin position="436"/>
        <end position="446"/>
    </location>
</feature>
<keyword evidence="23" id="KW-0770">Synapse</keyword>
<reference evidence="35 36" key="1">
    <citation type="submission" date="2019-09" db="EMBL/GenBank/DDBJ databases">
        <title>Bird 10,000 Genomes (B10K) Project - Family phase.</title>
        <authorList>
            <person name="Zhang G."/>
        </authorList>
    </citation>
    <scope>NUCLEOTIDE SEQUENCE [LARGE SCALE GENOMIC DNA]</scope>
    <source>
        <strain evidence="35">B10K-DU-001-67</strain>
        <tissue evidence="35">Muscle</tissue>
    </source>
</reference>
<gene>
    <name evidence="35" type="primary">Fmr1</name>
    <name evidence="35" type="ORF">HIRRUS_R11018</name>
</gene>
<dbReference type="GO" id="GO:0007399">
    <property type="term" value="P:nervous system development"/>
    <property type="evidence" value="ECO:0007669"/>
    <property type="project" value="UniProtKB-KW"/>
</dbReference>
<dbReference type="GO" id="GO:0008380">
    <property type="term" value="P:RNA splicing"/>
    <property type="evidence" value="ECO:0007669"/>
    <property type="project" value="UniProtKB-KW"/>
</dbReference>
<dbReference type="GO" id="GO:0099577">
    <property type="term" value="P:regulation of translation at presynapse, modulating synaptic transmission"/>
    <property type="evidence" value="ECO:0007669"/>
    <property type="project" value="TreeGrafter"/>
</dbReference>
<dbReference type="CDD" id="cd22506">
    <property type="entry name" value="KH_I_FMR1_rpt1"/>
    <property type="match status" value="1"/>
</dbReference>
<dbReference type="EMBL" id="VZZX01012844">
    <property type="protein sequence ID" value="NXW81087.1"/>
    <property type="molecule type" value="Genomic_DNA"/>
</dbReference>
<evidence type="ECO:0000256" key="27">
    <source>
        <dbReference type="ARBA" id="ARBA00023273"/>
    </source>
</evidence>
<keyword evidence="29" id="KW-0137">Centromere</keyword>
<keyword evidence="18" id="KW-0677">Repeat</keyword>
<keyword evidence="17" id="KW-0507">mRNA processing</keyword>
<keyword evidence="22" id="KW-0524">Neurogenesis</keyword>
<evidence type="ECO:0000256" key="6">
    <source>
        <dbReference type="ARBA" id="ARBA00004556"/>
    </source>
</evidence>
<dbReference type="SMART" id="SM00322">
    <property type="entry name" value="KH"/>
    <property type="match status" value="2"/>
</dbReference>
<dbReference type="GO" id="GO:0042734">
    <property type="term" value="C:presynaptic membrane"/>
    <property type="evidence" value="ECO:0007669"/>
    <property type="project" value="UniProtKB-SubCell"/>
</dbReference>
<feature type="compositionally biased region" description="Gly residues" evidence="33">
    <location>
        <begin position="499"/>
        <end position="512"/>
    </location>
</feature>
<dbReference type="CDD" id="cd22512">
    <property type="entry name" value="KH_I_FMR1_rpt3"/>
    <property type="match status" value="1"/>
</dbReference>
<keyword evidence="13" id="KW-1003">Cell membrane</keyword>
<dbReference type="InterPro" id="IPR047438">
    <property type="entry name" value="KH_I_FMR1_rpt1"/>
</dbReference>
<keyword evidence="19" id="KW-0509">mRNA transport</keyword>
<dbReference type="GO" id="GO:0043197">
    <property type="term" value="C:dendritic spine"/>
    <property type="evidence" value="ECO:0007669"/>
    <property type="project" value="UniProtKB-SubCell"/>
</dbReference>
<evidence type="ECO:0000256" key="23">
    <source>
        <dbReference type="ARBA" id="ARBA00023018"/>
    </source>
</evidence>
<dbReference type="GO" id="GO:0043488">
    <property type="term" value="P:regulation of mRNA stability"/>
    <property type="evidence" value="ECO:0007669"/>
    <property type="project" value="TreeGrafter"/>
</dbReference>